<evidence type="ECO:0000313" key="2">
    <source>
        <dbReference type="WBParaSite" id="PS1159_v2.g24387.t1"/>
    </source>
</evidence>
<dbReference type="Proteomes" id="UP000887580">
    <property type="component" value="Unplaced"/>
</dbReference>
<name>A0AC35G7B2_9BILA</name>
<protein>
    <submittedName>
        <fullName evidence="2">Uncharacterized protein</fullName>
    </submittedName>
</protein>
<evidence type="ECO:0000313" key="1">
    <source>
        <dbReference type="Proteomes" id="UP000887580"/>
    </source>
</evidence>
<sequence length="110" mass="12891">MHKIFECCAAFPSLESFDLVVKDFKGISYPPVSEIVAEFYNLCEILSARNYKFKIHFTWQIFLKMDKLFKQMKGEFDGFELSSDNMILPIYTKSVSLTSIKTAILKFKFY</sequence>
<accession>A0AC35G7B2</accession>
<dbReference type="WBParaSite" id="PS1159_v2.g24387.t1">
    <property type="protein sequence ID" value="PS1159_v2.g24387.t1"/>
    <property type="gene ID" value="PS1159_v2.g24387"/>
</dbReference>
<reference evidence="2" key="1">
    <citation type="submission" date="2022-11" db="UniProtKB">
        <authorList>
            <consortium name="WormBaseParasite"/>
        </authorList>
    </citation>
    <scope>IDENTIFICATION</scope>
</reference>
<organism evidence="1 2">
    <name type="scientific">Panagrolaimus sp. PS1159</name>
    <dbReference type="NCBI Taxonomy" id="55785"/>
    <lineage>
        <taxon>Eukaryota</taxon>
        <taxon>Metazoa</taxon>
        <taxon>Ecdysozoa</taxon>
        <taxon>Nematoda</taxon>
        <taxon>Chromadorea</taxon>
        <taxon>Rhabditida</taxon>
        <taxon>Tylenchina</taxon>
        <taxon>Panagrolaimomorpha</taxon>
        <taxon>Panagrolaimoidea</taxon>
        <taxon>Panagrolaimidae</taxon>
        <taxon>Panagrolaimus</taxon>
    </lineage>
</organism>
<proteinExistence type="predicted"/>